<name>A0A9D1ESU6_9FIRM</name>
<feature type="transmembrane region" description="Helical" evidence="2">
    <location>
        <begin position="71"/>
        <end position="90"/>
    </location>
</feature>
<dbReference type="InterPro" id="IPR000620">
    <property type="entry name" value="EamA_dom"/>
</dbReference>
<evidence type="ECO:0000313" key="5">
    <source>
        <dbReference type="Proteomes" id="UP000823935"/>
    </source>
</evidence>
<feature type="transmembrane region" description="Helical" evidence="2">
    <location>
        <begin position="7"/>
        <end position="27"/>
    </location>
</feature>
<comment type="caution">
    <text evidence="4">The sequence shown here is derived from an EMBL/GenBank/DDBJ whole genome shotgun (WGS) entry which is preliminary data.</text>
</comment>
<feature type="domain" description="EamA" evidence="3">
    <location>
        <begin position="12"/>
        <end position="113"/>
    </location>
</feature>
<dbReference type="AlphaFoldDB" id="A0A9D1ESU6"/>
<keyword evidence="2" id="KW-1133">Transmembrane helix</keyword>
<feature type="transmembrane region" description="Helical" evidence="2">
    <location>
        <begin position="39"/>
        <end position="59"/>
    </location>
</feature>
<organism evidence="4 5">
    <name type="scientific">Candidatus Limivivens intestinipullorum</name>
    <dbReference type="NCBI Taxonomy" id="2840858"/>
    <lineage>
        <taxon>Bacteria</taxon>
        <taxon>Bacillati</taxon>
        <taxon>Bacillota</taxon>
        <taxon>Clostridia</taxon>
        <taxon>Lachnospirales</taxon>
        <taxon>Lachnospiraceae</taxon>
        <taxon>Lachnospiraceae incertae sedis</taxon>
        <taxon>Candidatus Limivivens</taxon>
    </lineage>
</organism>
<evidence type="ECO:0000256" key="2">
    <source>
        <dbReference type="SAM" id="Phobius"/>
    </source>
</evidence>
<accession>A0A9D1ESU6</accession>
<protein>
    <submittedName>
        <fullName evidence="4">EamA family transporter</fullName>
    </submittedName>
</protein>
<keyword evidence="2" id="KW-0472">Membrane</keyword>
<dbReference type="Gene3D" id="1.10.3730.20">
    <property type="match status" value="1"/>
</dbReference>
<sequence length="116" mass="13460">MGKLKNYIQLHLNIMLFSFTGIFSKAASVRFNQYGLLDWLLWVFAFLMLLNCFVYALAWQRVIKKFPLSTAYANRSVYIIWSQLWAVLIFKEHLSIGNILGMLIVFIGVMVVSSDE</sequence>
<keyword evidence="2" id="KW-0812">Transmembrane</keyword>
<dbReference type="Proteomes" id="UP000823935">
    <property type="component" value="Unassembled WGS sequence"/>
</dbReference>
<gene>
    <name evidence="4" type="ORF">IAB44_08590</name>
</gene>
<dbReference type="Pfam" id="PF00892">
    <property type="entry name" value="EamA"/>
    <property type="match status" value="1"/>
</dbReference>
<evidence type="ECO:0000313" key="4">
    <source>
        <dbReference type="EMBL" id="HIS31584.1"/>
    </source>
</evidence>
<dbReference type="GO" id="GO:0016020">
    <property type="term" value="C:membrane"/>
    <property type="evidence" value="ECO:0007669"/>
    <property type="project" value="InterPro"/>
</dbReference>
<dbReference type="EMBL" id="DVIQ01000044">
    <property type="protein sequence ID" value="HIS31584.1"/>
    <property type="molecule type" value="Genomic_DNA"/>
</dbReference>
<evidence type="ECO:0000256" key="1">
    <source>
        <dbReference type="ARBA" id="ARBA00007362"/>
    </source>
</evidence>
<proteinExistence type="inferred from homology"/>
<comment type="similarity">
    <text evidence="1">Belongs to the EamA transporter family.</text>
</comment>
<reference evidence="4" key="2">
    <citation type="journal article" date="2021" name="PeerJ">
        <title>Extensive microbial diversity within the chicken gut microbiome revealed by metagenomics and culture.</title>
        <authorList>
            <person name="Gilroy R."/>
            <person name="Ravi A."/>
            <person name="Getino M."/>
            <person name="Pursley I."/>
            <person name="Horton D.L."/>
            <person name="Alikhan N.F."/>
            <person name="Baker D."/>
            <person name="Gharbi K."/>
            <person name="Hall N."/>
            <person name="Watson M."/>
            <person name="Adriaenssens E.M."/>
            <person name="Foster-Nyarko E."/>
            <person name="Jarju S."/>
            <person name="Secka A."/>
            <person name="Antonio M."/>
            <person name="Oren A."/>
            <person name="Chaudhuri R.R."/>
            <person name="La Ragione R."/>
            <person name="Hildebrand F."/>
            <person name="Pallen M.J."/>
        </authorList>
    </citation>
    <scope>NUCLEOTIDE SEQUENCE</scope>
    <source>
        <strain evidence="4">CHK190-19873</strain>
    </source>
</reference>
<dbReference type="InterPro" id="IPR037185">
    <property type="entry name" value="EmrE-like"/>
</dbReference>
<feature type="transmembrane region" description="Helical" evidence="2">
    <location>
        <begin position="96"/>
        <end position="113"/>
    </location>
</feature>
<evidence type="ECO:0000259" key="3">
    <source>
        <dbReference type="Pfam" id="PF00892"/>
    </source>
</evidence>
<dbReference type="SUPFAM" id="SSF103481">
    <property type="entry name" value="Multidrug resistance efflux transporter EmrE"/>
    <property type="match status" value="1"/>
</dbReference>
<reference evidence="4" key="1">
    <citation type="submission" date="2020-10" db="EMBL/GenBank/DDBJ databases">
        <authorList>
            <person name="Gilroy R."/>
        </authorList>
    </citation>
    <scope>NUCLEOTIDE SEQUENCE</scope>
    <source>
        <strain evidence="4">CHK190-19873</strain>
    </source>
</reference>